<dbReference type="Pfam" id="PF04235">
    <property type="entry name" value="DUF418"/>
    <property type="match status" value="1"/>
</dbReference>
<feature type="transmembrane region" description="Helical" evidence="1">
    <location>
        <begin position="175"/>
        <end position="198"/>
    </location>
</feature>
<gene>
    <name evidence="3" type="ORF">E4U02_10005</name>
</gene>
<feature type="transmembrane region" description="Helical" evidence="1">
    <location>
        <begin position="291"/>
        <end position="310"/>
    </location>
</feature>
<evidence type="ECO:0000313" key="3">
    <source>
        <dbReference type="EMBL" id="TFU32567.1"/>
    </source>
</evidence>
<name>A0A4Y9FWF8_9MICO</name>
<feature type="transmembrane region" description="Helical" evidence="1">
    <location>
        <begin position="106"/>
        <end position="126"/>
    </location>
</feature>
<dbReference type="EMBL" id="SPQB01000023">
    <property type="protein sequence ID" value="TFU32567.1"/>
    <property type="molecule type" value="Genomic_DNA"/>
</dbReference>
<evidence type="ECO:0000313" key="4">
    <source>
        <dbReference type="Proteomes" id="UP000298358"/>
    </source>
</evidence>
<feature type="transmembrane region" description="Helical" evidence="1">
    <location>
        <begin position="30"/>
        <end position="50"/>
    </location>
</feature>
<feature type="transmembrane region" description="Helical" evidence="1">
    <location>
        <begin position="146"/>
        <end position="168"/>
    </location>
</feature>
<keyword evidence="1" id="KW-0472">Membrane</keyword>
<feature type="transmembrane region" description="Helical" evidence="1">
    <location>
        <begin position="218"/>
        <end position="240"/>
    </location>
</feature>
<keyword evidence="1" id="KW-0812">Transmembrane</keyword>
<dbReference type="OrthoDB" id="4966979at2"/>
<dbReference type="AlphaFoldDB" id="A0A4Y9FWF8"/>
<comment type="caution">
    <text evidence="3">The sequence shown here is derived from an EMBL/GenBank/DDBJ whole genome shotgun (WGS) entry which is preliminary data.</text>
</comment>
<accession>A0A4Y9FWF8</accession>
<organism evidence="3 4">
    <name type="scientific">Microbacterium paludicola</name>
    <dbReference type="NCBI Taxonomy" id="300019"/>
    <lineage>
        <taxon>Bacteria</taxon>
        <taxon>Bacillati</taxon>
        <taxon>Actinomycetota</taxon>
        <taxon>Actinomycetes</taxon>
        <taxon>Micrococcales</taxon>
        <taxon>Microbacteriaceae</taxon>
        <taxon>Microbacterium</taxon>
    </lineage>
</organism>
<proteinExistence type="predicted"/>
<feature type="transmembrane region" description="Helical" evidence="1">
    <location>
        <begin position="62"/>
        <end position="79"/>
    </location>
</feature>
<feature type="transmembrane region" description="Helical" evidence="1">
    <location>
        <begin position="85"/>
        <end position="101"/>
    </location>
</feature>
<keyword evidence="3" id="KW-0808">Transferase</keyword>
<evidence type="ECO:0000256" key="1">
    <source>
        <dbReference type="SAM" id="Phobius"/>
    </source>
</evidence>
<reference evidence="3 4" key="1">
    <citation type="submission" date="2019-03" db="EMBL/GenBank/DDBJ databases">
        <title>Diversity of the mouse oral microbiome.</title>
        <authorList>
            <person name="Joseph S."/>
            <person name="Aduse-Opoku J."/>
            <person name="Curtis M."/>
            <person name="Wade W."/>
            <person name="Hashim A."/>
        </authorList>
    </citation>
    <scope>NUCLEOTIDE SEQUENCE [LARGE SCALE GENOMIC DNA]</scope>
    <source>
        <strain evidence="3 4">P1012</strain>
    </source>
</reference>
<dbReference type="GO" id="GO:0016746">
    <property type="term" value="F:acyltransferase activity"/>
    <property type="evidence" value="ECO:0007669"/>
    <property type="project" value="UniProtKB-KW"/>
</dbReference>
<evidence type="ECO:0000259" key="2">
    <source>
        <dbReference type="Pfam" id="PF04235"/>
    </source>
</evidence>
<protein>
    <submittedName>
        <fullName evidence="3">Acyltransferase</fullName>
    </submittedName>
</protein>
<dbReference type="InterPro" id="IPR007349">
    <property type="entry name" value="DUF418"/>
</dbReference>
<dbReference type="Proteomes" id="UP000298358">
    <property type="component" value="Unassembled WGS sequence"/>
</dbReference>
<keyword evidence="3" id="KW-0012">Acyltransferase</keyword>
<keyword evidence="4" id="KW-1185">Reference proteome</keyword>
<feature type="domain" description="DUF418" evidence="2">
    <location>
        <begin position="178"/>
        <end position="320"/>
    </location>
</feature>
<sequence length="344" mass="36294">MFAAHLLATTSFEWDDPETWTDLVNGRSSILFATLAGVSLALVTGGVRPFDERRMTYARARIALRAACIWLLGLLLVGLETPVLVILPAYAILFLLALPLLRVRPAWLFGAAGAIAVTMPFVVFPIDSWPGWDREPGQTILHAIGWSYPFLLWAAFVIAGIGIGRIAFSRPPVAALLAAIGVLLAVVGYGVIGSWAVLAPADSLWGVVLSSDAHSSGIGEAIGSGGVAILVIALCALLCATPVRWIVLPLRAVGAMPLTAYTAQLVAWALLQPPIGDHGSELVAFRALEPFWPMTIATIIGCTLWTLLVGRGPLERLIGWVATVGPRDDAAASAGASGSPEARR</sequence>
<keyword evidence="1" id="KW-1133">Transmembrane helix</keyword>
<feature type="transmembrane region" description="Helical" evidence="1">
    <location>
        <begin position="252"/>
        <end position="271"/>
    </location>
</feature>